<sequence length="148" mass="16130">MSRFINGGWDAAEGAVKHEDKKGAAAHLGRGNQRPQGVEPAQLLVSRVSGTASRTTVRELSVNFPSGSSCPMRLKFSNVRSREKVICCGNGLPTGCSVAVTIQMRGRRKTAVTSSLIKNRQEIFEKTVFPLWFSASSLRFSVFLLVSE</sequence>
<dbReference type="AlphaFoldDB" id="A0A3B0VZ46"/>
<gene>
    <name evidence="2" type="ORF">MNBD_CHLOROFLEXI01-3297</name>
</gene>
<organism evidence="2">
    <name type="scientific">hydrothermal vent metagenome</name>
    <dbReference type="NCBI Taxonomy" id="652676"/>
    <lineage>
        <taxon>unclassified sequences</taxon>
        <taxon>metagenomes</taxon>
        <taxon>ecological metagenomes</taxon>
    </lineage>
</organism>
<evidence type="ECO:0000256" key="1">
    <source>
        <dbReference type="SAM" id="MobiDB-lite"/>
    </source>
</evidence>
<protein>
    <submittedName>
        <fullName evidence="2">Uncharacterized protein</fullName>
    </submittedName>
</protein>
<proteinExistence type="predicted"/>
<evidence type="ECO:0000313" key="2">
    <source>
        <dbReference type="EMBL" id="VAW42229.1"/>
    </source>
</evidence>
<feature type="region of interest" description="Disordered" evidence="1">
    <location>
        <begin position="20"/>
        <end position="39"/>
    </location>
</feature>
<reference evidence="2" key="1">
    <citation type="submission" date="2018-06" db="EMBL/GenBank/DDBJ databases">
        <authorList>
            <person name="Zhirakovskaya E."/>
        </authorList>
    </citation>
    <scope>NUCLEOTIDE SEQUENCE</scope>
</reference>
<dbReference type="EMBL" id="UOEU01000902">
    <property type="protein sequence ID" value="VAW42229.1"/>
    <property type="molecule type" value="Genomic_DNA"/>
</dbReference>
<name>A0A3B0VZ46_9ZZZZ</name>
<accession>A0A3B0VZ46</accession>